<keyword evidence="3" id="KW-1185">Reference proteome</keyword>
<dbReference type="InterPro" id="IPR000792">
    <property type="entry name" value="Tscrpt_reg_LuxR_C"/>
</dbReference>
<dbReference type="PROSITE" id="PS50043">
    <property type="entry name" value="HTH_LUXR_2"/>
    <property type="match status" value="1"/>
</dbReference>
<accession>A0A1I1HYC1</accession>
<reference evidence="2 3" key="1">
    <citation type="submission" date="2016-10" db="EMBL/GenBank/DDBJ databases">
        <authorList>
            <person name="de Groot N.N."/>
        </authorList>
    </citation>
    <scope>NUCLEOTIDE SEQUENCE [LARGE SCALE GENOMIC DNA]</scope>
    <source>
        <strain evidence="2 3">DSM 22900</strain>
    </source>
</reference>
<dbReference type="InterPro" id="IPR036388">
    <property type="entry name" value="WH-like_DNA-bd_sf"/>
</dbReference>
<dbReference type="OrthoDB" id="966138at2"/>
<dbReference type="InterPro" id="IPR016032">
    <property type="entry name" value="Sig_transdc_resp-reg_C-effctor"/>
</dbReference>
<dbReference type="SUPFAM" id="SSF46894">
    <property type="entry name" value="C-terminal effector domain of the bipartite response regulators"/>
    <property type="match status" value="1"/>
</dbReference>
<dbReference type="Pfam" id="PF00196">
    <property type="entry name" value="GerE"/>
    <property type="match status" value="1"/>
</dbReference>
<sequence>MHISELSVKKHVQNIFGKVLVNSRTELARKMNDLLDNKR</sequence>
<proteinExistence type="predicted"/>
<evidence type="ECO:0000259" key="1">
    <source>
        <dbReference type="PROSITE" id="PS50043"/>
    </source>
</evidence>
<protein>
    <submittedName>
        <fullName evidence="2">Regulatory protein, luxR family</fullName>
    </submittedName>
</protein>
<dbReference type="GO" id="GO:0003677">
    <property type="term" value="F:DNA binding"/>
    <property type="evidence" value="ECO:0007669"/>
    <property type="project" value="InterPro"/>
</dbReference>
<evidence type="ECO:0000313" key="3">
    <source>
        <dbReference type="Proteomes" id="UP000199577"/>
    </source>
</evidence>
<gene>
    <name evidence="2" type="ORF">SAMN05421747_10749</name>
</gene>
<dbReference type="Gene3D" id="1.10.10.10">
    <property type="entry name" value="Winged helix-like DNA-binding domain superfamily/Winged helix DNA-binding domain"/>
    <property type="match status" value="1"/>
</dbReference>
<dbReference type="AlphaFoldDB" id="A0A1I1HYC1"/>
<dbReference type="EMBL" id="FOLL01000007">
    <property type="protein sequence ID" value="SFC25960.1"/>
    <property type="molecule type" value="Genomic_DNA"/>
</dbReference>
<feature type="domain" description="HTH luxR-type" evidence="1">
    <location>
        <begin position="1"/>
        <end position="35"/>
    </location>
</feature>
<dbReference type="Proteomes" id="UP000199577">
    <property type="component" value="Unassembled WGS sequence"/>
</dbReference>
<name>A0A1I1HYC1_9SPHI</name>
<evidence type="ECO:0000313" key="2">
    <source>
        <dbReference type="EMBL" id="SFC25960.1"/>
    </source>
</evidence>
<organism evidence="2 3">
    <name type="scientific">Parapedobacter composti</name>
    <dbReference type="NCBI Taxonomy" id="623281"/>
    <lineage>
        <taxon>Bacteria</taxon>
        <taxon>Pseudomonadati</taxon>
        <taxon>Bacteroidota</taxon>
        <taxon>Sphingobacteriia</taxon>
        <taxon>Sphingobacteriales</taxon>
        <taxon>Sphingobacteriaceae</taxon>
        <taxon>Parapedobacter</taxon>
    </lineage>
</organism>
<dbReference type="GO" id="GO:0006355">
    <property type="term" value="P:regulation of DNA-templated transcription"/>
    <property type="evidence" value="ECO:0007669"/>
    <property type="project" value="InterPro"/>
</dbReference>